<evidence type="ECO:0000256" key="1">
    <source>
        <dbReference type="SAM" id="SignalP"/>
    </source>
</evidence>
<dbReference type="InterPro" id="IPR001304">
    <property type="entry name" value="C-type_lectin-like"/>
</dbReference>
<evidence type="ECO:0000313" key="3">
    <source>
        <dbReference type="EMBL" id="CAJ0581544.1"/>
    </source>
</evidence>
<feature type="chain" id="PRO_5041326807" description="C-type lectin domain-containing protein" evidence="1">
    <location>
        <begin position="18"/>
        <end position="194"/>
    </location>
</feature>
<accession>A0AA36D845</accession>
<dbReference type="PROSITE" id="PS50041">
    <property type="entry name" value="C_TYPE_LECTIN_2"/>
    <property type="match status" value="1"/>
</dbReference>
<dbReference type="Gene3D" id="3.10.100.10">
    <property type="entry name" value="Mannose-Binding Protein A, subunit A"/>
    <property type="match status" value="1"/>
</dbReference>
<name>A0AA36D845_9BILA</name>
<dbReference type="CDD" id="cd00037">
    <property type="entry name" value="CLECT"/>
    <property type="match status" value="1"/>
</dbReference>
<keyword evidence="4" id="KW-1185">Reference proteome</keyword>
<dbReference type="InterPro" id="IPR016186">
    <property type="entry name" value="C-type_lectin-like/link_sf"/>
</dbReference>
<proteinExistence type="predicted"/>
<protein>
    <recommendedName>
        <fullName evidence="2">C-type lectin domain-containing protein</fullName>
    </recommendedName>
</protein>
<dbReference type="PANTHER" id="PTHR22803">
    <property type="entry name" value="MANNOSE, PHOSPHOLIPASE, LECTIN RECEPTOR RELATED"/>
    <property type="match status" value="1"/>
</dbReference>
<reference evidence="3" key="1">
    <citation type="submission" date="2023-06" db="EMBL/GenBank/DDBJ databases">
        <authorList>
            <person name="Delattre M."/>
        </authorList>
    </citation>
    <scope>NUCLEOTIDE SEQUENCE</scope>
    <source>
        <strain evidence="3">AF72</strain>
    </source>
</reference>
<dbReference type="Pfam" id="PF00059">
    <property type="entry name" value="Lectin_C"/>
    <property type="match status" value="1"/>
</dbReference>
<feature type="signal peptide" evidence="1">
    <location>
        <begin position="1"/>
        <end position="17"/>
    </location>
</feature>
<gene>
    <name evidence="3" type="ORF">MSPICULIGERA_LOCUS19701</name>
</gene>
<evidence type="ECO:0000259" key="2">
    <source>
        <dbReference type="PROSITE" id="PS50041"/>
    </source>
</evidence>
<feature type="domain" description="C-type lectin" evidence="2">
    <location>
        <begin position="83"/>
        <end position="189"/>
    </location>
</feature>
<organism evidence="3 4">
    <name type="scientific">Mesorhabditis spiculigera</name>
    <dbReference type="NCBI Taxonomy" id="96644"/>
    <lineage>
        <taxon>Eukaryota</taxon>
        <taxon>Metazoa</taxon>
        <taxon>Ecdysozoa</taxon>
        <taxon>Nematoda</taxon>
        <taxon>Chromadorea</taxon>
        <taxon>Rhabditida</taxon>
        <taxon>Rhabditina</taxon>
        <taxon>Rhabditomorpha</taxon>
        <taxon>Rhabditoidea</taxon>
        <taxon>Rhabditidae</taxon>
        <taxon>Mesorhabditinae</taxon>
        <taxon>Mesorhabditis</taxon>
    </lineage>
</organism>
<dbReference type="EMBL" id="CATQJA010002663">
    <property type="protein sequence ID" value="CAJ0581544.1"/>
    <property type="molecule type" value="Genomic_DNA"/>
</dbReference>
<dbReference type="InterPro" id="IPR016187">
    <property type="entry name" value="CTDL_fold"/>
</dbReference>
<dbReference type="Proteomes" id="UP001177023">
    <property type="component" value="Unassembled WGS sequence"/>
</dbReference>
<sequence>MLAKSFAFLLLLPFAAAQFVSDYSYSQYPQNYYPQNGPPQDPVDARFRLLEAQVSGLTKKVEHLEGVVRDLTTAMHDDWVNSDSGSKYKIFELRRSWDDATSTCKTYNARLAVIDGVEKNTFVRELMKNTTSNVDFAWIGMRTRAEVASQPAKYTNFDADTQISGCAVIDRAGLWSIRSCNQLRPFVCQQVNVF</sequence>
<evidence type="ECO:0000313" key="4">
    <source>
        <dbReference type="Proteomes" id="UP001177023"/>
    </source>
</evidence>
<dbReference type="AlphaFoldDB" id="A0AA36D845"/>
<dbReference type="SUPFAM" id="SSF56436">
    <property type="entry name" value="C-type lectin-like"/>
    <property type="match status" value="1"/>
</dbReference>
<keyword evidence="1" id="KW-0732">Signal</keyword>
<dbReference type="SMART" id="SM00034">
    <property type="entry name" value="CLECT"/>
    <property type="match status" value="1"/>
</dbReference>
<comment type="caution">
    <text evidence="3">The sequence shown here is derived from an EMBL/GenBank/DDBJ whole genome shotgun (WGS) entry which is preliminary data.</text>
</comment>
<dbReference type="InterPro" id="IPR050111">
    <property type="entry name" value="C-type_lectin/snaclec_domain"/>
</dbReference>
<feature type="non-terminal residue" evidence="3">
    <location>
        <position position="194"/>
    </location>
</feature>